<organism evidence="1 2">
    <name type="scientific">Glycine soja</name>
    <name type="common">Wild soybean</name>
    <dbReference type="NCBI Taxonomy" id="3848"/>
    <lineage>
        <taxon>Eukaryota</taxon>
        <taxon>Viridiplantae</taxon>
        <taxon>Streptophyta</taxon>
        <taxon>Embryophyta</taxon>
        <taxon>Tracheophyta</taxon>
        <taxon>Spermatophyta</taxon>
        <taxon>Magnoliopsida</taxon>
        <taxon>eudicotyledons</taxon>
        <taxon>Gunneridae</taxon>
        <taxon>Pentapetalae</taxon>
        <taxon>rosids</taxon>
        <taxon>fabids</taxon>
        <taxon>Fabales</taxon>
        <taxon>Fabaceae</taxon>
        <taxon>Papilionoideae</taxon>
        <taxon>50 kb inversion clade</taxon>
        <taxon>NPAAA clade</taxon>
        <taxon>indigoferoid/millettioid clade</taxon>
        <taxon>Phaseoleae</taxon>
        <taxon>Glycine</taxon>
        <taxon>Glycine subgen. Soja</taxon>
    </lineage>
</organism>
<keyword evidence="2" id="KW-1185">Reference proteome</keyword>
<evidence type="ECO:0000313" key="2">
    <source>
        <dbReference type="Proteomes" id="UP000289340"/>
    </source>
</evidence>
<dbReference type="EMBL" id="QZWG01000020">
    <property type="protein sequence ID" value="RZB45145.1"/>
    <property type="molecule type" value="Genomic_DNA"/>
</dbReference>
<sequence length="69" mass="7913">PNPSTNSCCNQCISMAHLSPLMGRESLPLELCYRNLMRGQTWKKGWVNRRSDSFTHSDEPSDFSKCYLS</sequence>
<gene>
    <name evidence="1" type="ORF">D0Y65_054817</name>
</gene>
<proteinExistence type="predicted"/>
<dbReference type="Proteomes" id="UP000289340">
    <property type="component" value="Chromosome 20"/>
</dbReference>
<reference evidence="1 2" key="1">
    <citation type="submission" date="2018-09" db="EMBL/GenBank/DDBJ databases">
        <title>A high-quality reference genome of wild soybean provides a powerful tool to mine soybean genomes.</title>
        <authorList>
            <person name="Xie M."/>
            <person name="Chung C.Y.L."/>
            <person name="Li M.-W."/>
            <person name="Wong F.-L."/>
            <person name="Chan T.-F."/>
            <person name="Lam H.-M."/>
        </authorList>
    </citation>
    <scope>NUCLEOTIDE SEQUENCE [LARGE SCALE GENOMIC DNA]</scope>
    <source>
        <strain evidence="2">cv. W05</strain>
        <tissue evidence="1">Hypocotyl of etiolated seedlings</tissue>
    </source>
</reference>
<evidence type="ECO:0000313" key="1">
    <source>
        <dbReference type="EMBL" id="RZB45145.1"/>
    </source>
</evidence>
<name>A0A445F8L9_GLYSO</name>
<dbReference type="AlphaFoldDB" id="A0A445F8L9"/>
<feature type="non-terminal residue" evidence="1">
    <location>
        <position position="1"/>
    </location>
</feature>
<protein>
    <submittedName>
        <fullName evidence="1">Uncharacterized protein</fullName>
    </submittedName>
</protein>
<comment type="caution">
    <text evidence="1">The sequence shown here is derived from an EMBL/GenBank/DDBJ whole genome shotgun (WGS) entry which is preliminary data.</text>
</comment>
<accession>A0A445F8L9</accession>